<organism evidence="10 11">
    <name type="scientific">Amnimonas aquatica</name>
    <dbReference type="NCBI Taxonomy" id="2094561"/>
    <lineage>
        <taxon>Bacteria</taxon>
        <taxon>Pseudomonadati</taxon>
        <taxon>Pseudomonadota</taxon>
        <taxon>Gammaproteobacteria</taxon>
        <taxon>Moraxellales</taxon>
        <taxon>Moraxellaceae</taxon>
        <taxon>Amnimonas</taxon>
    </lineage>
</organism>
<feature type="domain" description="4Fe-4S ferredoxin-type" evidence="9">
    <location>
        <begin position="269"/>
        <end position="297"/>
    </location>
</feature>
<dbReference type="PROSITE" id="PS00198">
    <property type="entry name" value="4FE4S_FER_1"/>
    <property type="match status" value="1"/>
</dbReference>
<dbReference type="AlphaFoldDB" id="A0A2P6AU05"/>
<dbReference type="InterPro" id="IPR014116">
    <property type="entry name" value="Cyt_c_oxidase_cbb3_FixG"/>
</dbReference>
<feature type="region of interest" description="Disordered" evidence="7">
    <location>
        <begin position="1"/>
        <end position="21"/>
    </location>
</feature>
<dbReference type="SUPFAM" id="SSF54862">
    <property type="entry name" value="4Fe-4S ferredoxins"/>
    <property type="match status" value="1"/>
</dbReference>
<dbReference type="Pfam" id="PF11614">
    <property type="entry name" value="FixG_C"/>
    <property type="match status" value="1"/>
</dbReference>
<dbReference type="Pfam" id="PF13746">
    <property type="entry name" value="Fer4_18"/>
    <property type="match status" value="1"/>
</dbReference>
<feature type="transmembrane region" description="Helical" evidence="8">
    <location>
        <begin position="203"/>
        <end position="222"/>
    </location>
</feature>
<feature type="transmembrane region" description="Helical" evidence="8">
    <location>
        <begin position="97"/>
        <end position="118"/>
    </location>
</feature>
<dbReference type="InterPro" id="IPR051684">
    <property type="entry name" value="Electron_Trans/Redox"/>
</dbReference>
<gene>
    <name evidence="10" type="primary">ccoG</name>
    <name evidence="10" type="ORF">C5O18_02815</name>
</gene>
<evidence type="ECO:0000313" key="11">
    <source>
        <dbReference type="Proteomes" id="UP000243900"/>
    </source>
</evidence>
<evidence type="ECO:0000256" key="6">
    <source>
        <dbReference type="ARBA" id="ARBA00023014"/>
    </source>
</evidence>
<accession>A0A2P6AU05</accession>
<dbReference type="Proteomes" id="UP000243900">
    <property type="component" value="Unassembled WGS sequence"/>
</dbReference>
<dbReference type="OrthoDB" id="9811700at2"/>
<keyword evidence="8" id="KW-0472">Membrane</keyword>
<keyword evidence="11" id="KW-1185">Reference proteome</keyword>
<keyword evidence="3" id="KW-0479">Metal-binding</keyword>
<evidence type="ECO:0000256" key="3">
    <source>
        <dbReference type="ARBA" id="ARBA00022723"/>
    </source>
</evidence>
<keyword evidence="2" id="KW-0004">4Fe-4S</keyword>
<protein>
    <submittedName>
        <fullName evidence="10">Cytochrome c oxidase accessory protein CcoG</fullName>
    </submittedName>
</protein>
<dbReference type="PROSITE" id="PS51379">
    <property type="entry name" value="4FE4S_FER_2"/>
    <property type="match status" value="1"/>
</dbReference>
<dbReference type="GO" id="GO:0046872">
    <property type="term" value="F:metal ion binding"/>
    <property type="evidence" value="ECO:0007669"/>
    <property type="project" value="UniProtKB-KW"/>
</dbReference>
<dbReference type="InterPro" id="IPR009051">
    <property type="entry name" value="Helical_ferredxn"/>
</dbReference>
<evidence type="ECO:0000256" key="5">
    <source>
        <dbReference type="ARBA" id="ARBA00023004"/>
    </source>
</evidence>
<dbReference type="InterPro" id="IPR017900">
    <property type="entry name" value="4Fe4S_Fe_S_CS"/>
</dbReference>
<keyword evidence="8" id="KW-1133">Transmembrane helix</keyword>
<evidence type="ECO:0000256" key="7">
    <source>
        <dbReference type="SAM" id="MobiDB-lite"/>
    </source>
</evidence>
<keyword evidence="6" id="KW-0411">Iron-sulfur</keyword>
<comment type="caution">
    <text evidence="10">The sequence shown here is derived from an EMBL/GenBank/DDBJ whole genome shotgun (WGS) entry which is preliminary data.</text>
</comment>
<evidence type="ECO:0000259" key="9">
    <source>
        <dbReference type="PROSITE" id="PS51379"/>
    </source>
</evidence>
<dbReference type="PANTHER" id="PTHR30176:SF3">
    <property type="entry name" value="FERREDOXIN-TYPE PROTEIN NAPH"/>
    <property type="match status" value="1"/>
</dbReference>
<dbReference type="InterPro" id="IPR017896">
    <property type="entry name" value="4Fe4S_Fe-S-bd"/>
</dbReference>
<evidence type="ECO:0000256" key="2">
    <source>
        <dbReference type="ARBA" id="ARBA00022485"/>
    </source>
</evidence>
<dbReference type="EMBL" id="PTQZ01000035">
    <property type="protein sequence ID" value="PQA48930.1"/>
    <property type="molecule type" value="Genomic_DNA"/>
</dbReference>
<dbReference type="GO" id="GO:0005886">
    <property type="term" value="C:plasma membrane"/>
    <property type="evidence" value="ECO:0007669"/>
    <property type="project" value="TreeGrafter"/>
</dbReference>
<keyword evidence="4" id="KW-0249">Electron transport</keyword>
<dbReference type="InterPro" id="IPR032879">
    <property type="entry name" value="FixG_C"/>
</dbReference>
<keyword evidence="8" id="KW-0812">Transmembrane</keyword>
<evidence type="ECO:0000256" key="1">
    <source>
        <dbReference type="ARBA" id="ARBA00022448"/>
    </source>
</evidence>
<dbReference type="Pfam" id="PF12801">
    <property type="entry name" value="Fer4_5"/>
    <property type="match status" value="1"/>
</dbReference>
<dbReference type="PANTHER" id="PTHR30176">
    <property type="entry name" value="FERREDOXIN-TYPE PROTEIN NAPH"/>
    <property type="match status" value="1"/>
</dbReference>
<feature type="transmembrane region" description="Helical" evidence="8">
    <location>
        <begin position="172"/>
        <end position="191"/>
    </location>
</feature>
<dbReference type="GO" id="GO:0051539">
    <property type="term" value="F:4 iron, 4 sulfur cluster binding"/>
    <property type="evidence" value="ECO:0007669"/>
    <property type="project" value="UniProtKB-KW"/>
</dbReference>
<evidence type="ECO:0000256" key="8">
    <source>
        <dbReference type="SAM" id="Phobius"/>
    </source>
</evidence>
<feature type="compositionally biased region" description="Basic and acidic residues" evidence="7">
    <location>
        <begin position="1"/>
        <end position="11"/>
    </location>
</feature>
<keyword evidence="1" id="KW-0813">Transport</keyword>
<feature type="transmembrane region" description="Helical" evidence="8">
    <location>
        <begin position="349"/>
        <end position="368"/>
    </location>
</feature>
<evidence type="ECO:0000256" key="4">
    <source>
        <dbReference type="ARBA" id="ARBA00022982"/>
    </source>
</evidence>
<dbReference type="InterPro" id="IPR013783">
    <property type="entry name" value="Ig-like_fold"/>
</dbReference>
<keyword evidence="5" id="KW-0408">Iron</keyword>
<sequence length="484" mass="54515">MSRHIPVRDLSPDPVRVHTPQPAGQPVTVDLYARREKIHVRAISGFFQNIRATLLYLTLALFFLLPWLQWDGRQAVLFDLSERHFHVFAWTFLPEDFFFLSWLFIIAAFALFAVTVFAGRVWCGYACPQTVWTLLFMWIEEMAEGGRNARVRLDHAPLGAVKLLRRAVKHGGWFVVAFFTGLACVGYFTPVRDFWQHLSTGQLGFWTSFWLVFFTLATYVNAGWMREQICLHVCPYGRFQSVMFDKDTLIISYDSRRGDPRGSRKRGSDAVAQGLGDCIDCNMCVQVCPTGIDIRDGLQFECIQCAACIDACDSVMDQMGYARGLVRYTTEHLLEQPGTGRYRFLRPSLLIYSAALLIMSGALVFALVTRTPLSVESIRDRGALFRESAEGMIQNSYTLKIQNKAQTGGEYRISATCDSFRIRLDDGGDRVRLAAGELATLPVMIEADPADITTRNARVSITVTRVGEPSVSATTENSFLSPRL</sequence>
<dbReference type="FunFam" id="1.10.1060.10:FF:000015">
    <property type="entry name" value="Cytochrome c oxidase accessory protein CcoG"/>
    <property type="match status" value="1"/>
</dbReference>
<evidence type="ECO:0000313" key="10">
    <source>
        <dbReference type="EMBL" id="PQA48930.1"/>
    </source>
</evidence>
<dbReference type="Gene3D" id="1.10.1060.10">
    <property type="entry name" value="Alpha-helical ferredoxin"/>
    <property type="match status" value="1"/>
</dbReference>
<proteinExistence type="predicted"/>
<feature type="transmembrane region" description="Helical" evidence="8">
    <location>
        <begin position="53"/>
        <end position="70"/>
    </location>
</feature>
<reference evidence="11" key="1">
    <citation type="submission" date="2018-02" db="EMBL/GenBank/DDBJ databases">
        <title>Genome sequencing of Solimonas sp. HR-BB.</title>
        <authorList>
            <person name="Lee Y."/>
            <person name="Jeon C.O."/>
        </authorList>
    </citation>
    <scope>NUCLEOTIDE SEQUENCE [LARGE SCALE GENOMIC DNA]</scope>
    <source>
        <strain evidence="11">HR-E</strain>
    </source>
</reference>
<name>A0A2P6AU05_9GAMM</name>
<dbReference type="NCBIfam" id="TIGR02745">
    <property type="entry name" value="ccoG_rdxA_fixG"/>
    <property type="match status" value="1"/>
</dbReference>
<dbReference type="Gene3D" id="2.60.40.10">
    <property type="entry name" value="Immunoglobulins"/>
    <property type="match status" value="1"/>
</dbReference>
<dbReference type="RefSeq" id="WP_105191345.1">
    <property type="nucleotide sequence ID" value="NZ_PTQZ01000035.1"/>
</dbReference>